<feature type="transmembrane region" description="Helical" evidence="1">
    <location>
        <begin position="39"/>
        <end position="67"/>
    </location>
</feature>
<dbReference type="AlphaFoldDB" id="A0A370QF42"/>
<evidence type="ECO:0000256" key="1">
    <source>
        <dbReference type="SAM" id="Phobius"/>
    </source>
</evidence>
<feature type="transmembrane region" description="Helical" evidence="1">
    <location>
        <begin position="74"/>
        <end position="92"/>
    </location>
</feature>
<evidence type="ECO:0000313" key="3">
    <source>
        <dbReference type="Proteomes" id="UP000255317"/>
    </source>
</evidence>
<gene>
    <name evidence="2" type="ORF">C8D94_102163</name>
</gene>
<dbReference type="RefSeq" id="WP_115123201.1">
    <property type="nucleotide sequence ID" value="NZ_QRAO01000002.1"/>
</dbReference>
<organism evidence="2 3">
    <name type="scientific">Marinirhabdus gelatinilytica</name>
    <dbReference type="NCBI Taxonomy" id="1703343"/>
    <lineage>
        <taxon>Bacteria</taxon>
        <taxon>Pseudomonadati</taxon>
        <taxon>Bacteroidota</taxon>
        <taxon>Flavobacteriia</taxon>
        <taxon>Flavobacteriales</taxon>
        <taxon>Flavobacteriaceae</taxon>
    </lineage>
</organism>
<dbReference type="Proteomes" id="UP000255317">
    <property type="component" value="Unassembled WGS sequence"/>
</dbReference>
<name>A0A370QF42_9FLAO</name>
<dbReference type="OrthoDB" id="1435846at2"/>
<protein>
    <submittedName>
        <fullName evidence="2">Uncharacterized protein</fullName>
    </submittedName>
</protein>
<proteinExistence type="predicted"/>
<keyword evidence="1" id="KW-0812">Transmembrane</keyword>
<keyword evidence="1" id="KW-1133">Transmembrane helix</keyword>
<evidence type="ECO:0000313" key="2">
    <source>
        <dbReference type="EMBL" id="RDK86985.1"/>
    </source>
</evidence>
<accession>A0A370QF42</accession>
<reference evidence="2 3" key="1">
    <citation type="submission" date="2018-07" db="EMBL/GenBank/DDBJ databases">
        <title>Genomic Encyclopedia of Type Strains, Phase IV (KMG-IV): sequencing the most valuable type-strain genomes for metagenomic binning, comparative biology and taxonomic classification.</title>
        <authorList>
            <person name="Goeker M."/>
        </authorList>
    </citation>
    <scope>NUCLEOTIDE SEQUENCE [LARGE SCALE GENOMIC DNA]</scope>
    <source>
        <strain evidence="2 3">DSM 101478</strain>
    </source>
</reference>
<comment type="caution">
    <text evidence="2">The sequence shown here is derived from an EMBL/GenBank/DDBJ whole genome shotgun (WGS) entry which is preliminary data.</text>
</comment>
<feature type="transmembrane region" description="Helical" evidence="1">
    <location>
        <begin position="12"/>
        <end position="33"/>
    </location>
</feature>
<keyword evidence="1" id="KW-0472">Membrane</keyword>
<keyword evidence="3" id="KW-1185">Reference proteome</keyword>
<sequence length="331" mass="37446">MKNFFKPARIGFYVLMLLAFFIIGLYYAGYVGAGKGEGLAGGAIVLGYGIIFGGVAFVASFFIAHFLEISKIKIINWVLLILILATWGYKHYQFRQRDSIQEEKNAPYQNKNKTPTEIAEPISAHLKMTVPIKNEKGIAETSGQEDLGIGFFKPNFHEYPTLYFYGGINLEKGVVDHLPQDSLVLRKNQNGDFTSTYAPPYLLPEHMKLDYGIFHFKALGIGYDFVKVEVNKQNGQIAYLNKNDGEILYWPEFLLSVNTIEMLAEHPQPIKIKPLDHASQTSTSHAFLKPLLVQGEWMLVLLTDKTFTTLDTGWIRWKSDGKLLISFSFLS</sequence>
<dbReference type="EMBL" id="QRAO01000002">
    <property type="protein sequence ID" value="RDK86985.1"/>
    <property type="molecule type" value="Genomic_DNA"/>
</dbReference>